<dbReference type="EMBL" id="MU267589">
    <property type="protein sequence ID" value="KAH7916789.1"/>
    <property type="molecule type" value="Genomic_DNA"/>
</dbReference>
<evidence type="ECO:0000313" key="1">
    <source>
        <dbReference type="EMBL" id="KAH7916789.1"/>
    </source>
</evidence>
<proteinExistence type="predicted"/>
<gene>
    <name evidence="1" type="ORF">BJ138DRAFT_1139159</name>
</gene>
<dbReference type="Proteomes" id="UP000790377">
    <property type="component" value="Unassembled WGS sequence"/>
</dbReference>
<comment type="caution">
    <text evidence="1">The sequence shown here is derived from an EMBL/GenBank/DDBJ whole genome shotgun (WGS) entry which is preliminary data.</text>
</comment>
<keyword evidence="2" id="KW-1185">Reference proteome</keyword>
<name>A0ACB8AUX7_9AGAM</name>
<accession>A0ACB8AUX7</accession>
<reference evidence="1" key="1">
    <citation type="journal article" date="2021" name="New Phytol.">
        <title>Evolutionary innovations through gain and loss of genes in the ectomycorrhizal Boletales.</title>
        <authorList>
            <person name="Wu G."/>
            <person name="Miyauchi S."/>
            <person name="Morin E."/>
            <person name="Kuo A."/>
            <person name="Drula E."/>
            <person name="Varga T."/>
            <person name="Kohler A."/>
            <person name="Feng B."/>
            <person name="Cao Y."/>
            <person name="Lipzen A."/>
            <person name="Daum C."/>
            <person name="Hundley H."/>
            <person name="Pangilinan J."/>
            <person name="Johnson J."/>
            <person name="Barry K."/>
            <person name="LaButti K."/>
            <person name="Ng V."/>
            <person name="Ahrendt S."/>
            <person name="Min B."/>
            <person name="Choi I.G."/>
            <person name="Park H."/>
            <person name="Plett J.M."/>
            <person name="Magnuson J."/>
            <person name="Spatafora J.W."/>
            <person name="Nagy L.G."/>
            <person name="Henrissat B."/>
            <person name="Grigoriev I.V."/>
            <person name="Yang Z.L."/>
            <person name="Xu J."/>
            <person name="Martin F.M."/>
        </authorList>
    </citation>
    <scope>NUCLEOTIDE SEQUENCE</scope>
    <source>
        <strain evidence="1">ATCC 28755</strain>
    </source>
</reference>
<protein>
    <submittedName>
        <fullName evidence="1">Kinase-like domain-containing protein</fullName>
    </submittedName>
</protein>
<evidence type="ECO:0000313" key="2">
    <source>
        <dbReference type="Proteomes" id="UP000790377"/>
    </source>
</evidence>
<sequence>MGFIKRAISRVFNADDKDSGQRATPDAAFTRGYLPRSPLTETDSDASSADRVALSDQQKRERVPISPFFLLNLILRLHGVTTPVRNAIIARLSGSRVQVTPRSSIEAYSQPEVDNTLSSPETIKASPHYSYRSESLPSTPHSLSFDVDPTAQRPRRPSHATQEDVATPIVSQLRPMRGASRSTWISQNATLHESDSIESSQRSHHSNYFGFVPSRIQNASLLVHSGGRGRAKIKTATTSARPRRDAVCALKHKNHTFAIKHTIGNGGFGTVWYATTEIGEEVAIKVINKVLAFSVYMPKSGDPGYTNGRTASDLALSTVENELDILRRVTTTGSPFLTPLLHAFSDEESFYFVMNFYPQTLRQRLEDCPFPLQLSQIKIWAAELVLAMEALHDLNVMHRDLKTDNILITPSGHLCVGDFGVSFALALEQSHELFKVAITSDEAGTAQYQAPEQRSHFIRNTRGYNYKVDMYAVGLALVEMFISHARAWYRKFDPSFVISIGEDDSPPLDHVVTLVLDKAGQDLCEKLLSEHPDDRPDWEHIREHRFFADIDWDLASKRGYATRYRACCRDRDLPIPGAMTDHCSQKLGSIAYVQHKAYIEEEAQWGRGLGTLKFDYTGATQVSGEYEGHGRSCLADYRTKCKCSSRK</sequence>
<organism evidence="1 2">
    <name type="scientific">Hygrophoropsis aurantiaca</name>
    <dbReference type="NCBI Taxonomy" id="72124"/>
    <lineage>
        <taxon>Eukaryota</taxon>
        <taxon>Fungi</taxon>
        <taxon>Dikarya</taxon>
        <taxon>Basidiomycota</taxon>
        <taxon>Agaricomycotina</taxon>
        <taxon>Agaricomycetes</taxon>
        <taxon>Agaricomycetidae</taxon>
        <taxon>Boletales</taxon>
        <taxon>Coniophorineae</taxon>
        <taxon>Hygrophoropsidaceae</taxon>
        <taxon>Hygrophoropsis</taxon>
    </lineage>
</organism>